<feature type="compositionally biased region" description="Polar residues" evidence="2">
    <location>
        <begin position="751"/>
        <end position="766"/>
    </location>
</feature>
<dbReference type="STRING" id="157072.A0A024TMT8"/>
<feature type="coiled-coil region" evidence="1">
    <location>
        <begin position="628"/>
        <end position="719"/>
    </location>
</feature>
<dbReference type="GO" id="GO:0005815">
    <property type="term" value="C:microtubule organizing center"/>
    <property type="evidence" value="ECO:0007669"/>
    <property type="project" value="TreeGrafter"/>
</dbReference>
<dbReference type="PANTHER" id="PTHR18950">
    <property type="entry name" value="PROGESTERONE-INDUCED BLOCKING FACTOR 1"/>
    <property type="match status" value="1"/>
</dbReference>
<feature type="compositionally biased region" description="Low complexity" evidence="2">
    <location>
        <begin position="85"/>
        <end position="97"/>
    </location>
</feature>
<evidence type="ECO:0000256" key="2">
    <source>
        <dbReference type="SAM" id="MobiDB-lite"/>
    </source>
</evidence>
<dbReference type="RefSeq" id="XP_008876015.1">
    <property type="nucleotide sequence ID" value="XM_008877793.1"/>
</dbReference>
<dbReference type="OrthoDB" id="299638at2759"/>
<dbReference type="PANTHER" id="PTHR18950:SF0">
    <property type="entry name" value="PROGESTERONE IMMUNOMODULATORY BINDING FACTOR 1"/>
    <property type="match status" value="1"/>
</dbReference>
<keyword evidence="1" id="KW-0175">Coiled coil</keyword>
<sequence>MADGRETSQRRDNASGKQLATQDSEDDNDDDEKKGELESSSSPSSSGDSINKDERSIGNKRRSSRHKSDDSSSALSLPNSFDDFTPVTTPAVSPAPSRLRTFDAELKRPPPVRTASSASFNNATNGQRIPDAMRKFYEVQVDKMRKQLAAVLEDKTQTQRVLAAERQKHDDVVAALQTSYRRDAAQWKNEKAAADARIALLERRLQAEKAQFVELRVSDALAQEFQKQDKDLLTLAEFVQMRVYELIQPHVSAADRAAKDLDVLASRHAECATAIADLERTARIAKQHEDRTARALKDMETERNGLAQQLEAVQAALLEQRRMQSTQAVDDGVNWREKFTSTDIELARTRQCVGGLQVEVDQLTQKVQLLSGDKAFLMQEKEAAMDKILKLSSALDEATANCRRLELSKETFLEQLEKTREESRVLFEHRMEVELAKLQDASRKEMELLRDNGKHLYERENRLLREARMDAQSQVDHLQKKVAELQHAYEDKVLELTRLDAKATTELAAVRNDLKIKHFELAQLGRQFDEKSQQLHQAHLENDMLKQKVDVHKAGFAKLEATTGKQITELQVAVAAEREKLEAYDKLEVDMDNAILQSVSDDASATFAMIPTAPKRRFQQCVALAQKVVQHEQHLAVLAKQLEQSELEREQLATELATARQTVHHMHQPQQFLVESLHAKEEAVRTLQGQLERVQEAYARQQRETHEQLQAKLALQNQLQQLLSRRHELDTLKNMVLKAQRPSTPPLVETCASNSSPHCQPDQATNTQVNVPKWYLKLRQQQSSATT</sequence>
<evidence type="ECO:0000256" key="1">
    <source>
        <dbReference type="SAM" id="Coils"/>
    </source>
</evidence>
<feature type="region of interest" description="Disordered" evidence="2">
    <location>
        <begin position="1"/>
        <end position="126"/>
    </location>
</feature>
<evidence type="ECO:0000313" key="3">
    <source>
        <dbReference type="EMBL" id="ETV95314.1"/>
    </source>
</evidence>
<gene>
    <name evidence="3" type="ORF">H310_11212</name>
</gene>
<proteinExistence type="predicted"/>
<dbReference type="GeneID" id="20088262"/>
<name>A0A024TMT8_9STRA</name>
<feature type="region of interest" description="Disordered" evidence="2">
    <location>
        <begin position="745"/>
        <end position="766"/>
    </location>
</feature>
<feature type="coiled-coil region" evidence="1">
    <location>
        <begin position="381"/>
        <end position="422"/>
    </location>
</feature>
<dbReference type="AlphaFoldDB" id="A0A024TMT8"/>
<feature type="compositionally biased region" description="Basic and acidic residues" evidence="2">
    <location>
        <begin position="1"/>
        <end position="14"/>
    </location>
</feature>
<feature type="coiled-coil region" evidence="1">
    <location>
        <begin position="461"/>
        <end position="495"/>
    </location>
</feature>
<dbReference type="InterPro" id="IPR026205">
    <property type="entry name" value="PIBF1"/>
</dbReference>
<organism evidence="3">
    <name type="scientific">Aphanomyces invadans</name>
    <dbReference type="NCBI Taxonomy" id="157072"/>
    <lineage>
        <taxon>Eukaryota</taxon>
        <taxon>Sar</taxon>
        <taxon>Stramenopiles</taxon>
        <taxon>Oomycota</taxon>
        <taxon>Saprolegniomycetes</taxon>
        <taxon>Saprolegniales</taxon>
        <taxon>Verrucalvaceae</taxon>
        <taxon>Aphanomyces</taxon>
    </lineage>
</organism>
<feature type="compositionally biased region" description="Polar residues" evidence="2">
    <location>
        <begin position="114"/>
        <end position="126"/>
    </location>
</feature>
<feature type="coiled-coil region" evidence="1">
    <location>
        <begin position="184"/>
        <end position="211"/>
    </location>
</feature>
<dbReference type="VEuPathDB" id="FungiDB:H310_11212"/>
<reference evidence="3" key="1">
    <citation type="submission" date="2013-12" db="EMBL/GenBank/DDBJ databases">
        <title>The Genome Sequence of Aphanomyces invadans NJM9701.</title>
        <authorList>
            <consortium name="The Broad Institute Genomics Platform"/>
            <person name="Russ C."/>
            <person name="Tyler B."/>
            <person name="van West P."/>
            <person name="Dieguez-Uribeondo J."/>
            <person name="Young S.K."/>
            <person name="Zeng Q."/>
            <person name="Gargeya S."/>
            <person name="Fitzgerald M."/>
            <person name="Abouelleil A."/>
            <person name="Alvarado L."/>
            <person name="Chapman S.B."/>
            <person name="Gainer-Dewar J."/>
            <person name="Goldberg J."/>
            <person name="Griggs A."/>
            <person name="Gujja S."/>
            <person name="Hansen M."/>
            <person name="Howarth C."/>
            <person name="Imamovic A."/>
            <person name="Ireland A."/>
            <person name="Larimer J."/>
            <person name="McCowan C."/>
            <person name="Murphy C."/>
            <person name="Pearson M."/>
            <person name="Poon T.W."/>
            <person name="Priest M."/>
            <person name="Roberts A."/>
            <person name="Saif S."/>
            <person name="Shea T."/>
            <person name="Sykes S."/>
            <person name="Wortman J."/>
            <person name="Nusbaum C."/>
            <person name="Birren B."/>
        </authorList>
    </citation>
    <scope>NUCLEOTIDE SEQUENCE [LARGE SCALE GENOMIC DNA]</scope>
    <source>
        <strain evidence="3">NJM9701</strain>
    </source>
</reference>
<feature type="compositionally biased region" description="Low complexity" evidence="2">
    <location>
        <begin position="39"/>
        <end position="49"/>
    </location>
</feature>
<dbReference type="EMBL" id="KI913981">
    <property type="protein sequence ID" value="ETV95314.1"/>
    <property type="molecule type" value="Genomic_DNA"/>
</dbReference>
<accession>A0A024TMT8</accession>
<dbReference type="eggNOG" id="ENOG502QRKC">
    <property type="taxonomic scope" value="Eukaryota"/>
</dbReference>
<dbReference type="GO" id="GO:0060271">
    <property type="term" value="P:cilium assembly"/>
    <property type="evidence" value="ECO:0007669"/>
    <property type="project" value="TreeGrafter"/>
</dbReference>
<protein>
    <submittedName>
        <fullName evidence="3">Uncharacterized protein</fullName>
    </submittedName>
</protein>